<dbReference type="Proteomes" id="UP001056383">
    <property type="component" value="Chromosome"/>
</dbReference>
<keyword evidence="1" id="KW-0732">Signal</keyword>
<evidence type="ECO:0000256" key="1">
    <source>
        <dbReference type="SAM" id="SignalP"/>
    </source>
</evidence>
<accession>A0ABY4T946</accession>
<feature type="chain" id="PRO_5046171881" evidence="1">
    <location>
        <begin position="30"/>
        <end position="183"/>
    </location>
</feature>
<organism evidence="2 3">
    <name type="scientific">Streptomyces sudanensis</name>
    <dbReference type="NCBI Taxonomy" id="436397"/>
    <lineage>
        <taxon>Bacteria</taxon>
        <taxon>Bacillati</taxon>
        <taxon>Actinomycetota</taxon>
        <taxon>Actinomycetes</taxon>
        <taxon>Kitasatosporales</taxon>
        <taxon>Streptomycetaceae</taxon>
        <taxon>Streptomyces</taxon>
    </lineage>
</organism>
<name>A0ABY4T946_9ACTN</name>
<dbReference type="EMBL" id="CP095474">
    <property type="protein sequence ID" value="URN15492.1"/>
    <property type="molecule type" value="Genomic_DNA"/>
</dbReference>
<evidence type="ECO:0000313" key="3">
    <source>
        <dbReference type="Proteomes" id="UP001056383"/>
    </source>
</evidence>
<dbReference type="RefSeq" id="WP_029553522.1">
    <property type="nucleotide sequence ID" value="NZ_CP095474.1"/>
</dbReference>
<evidence type="ECO:0000313" key="2">
    <source>
        <dbReference type="EMBL" id="URN15492.1"/>
    </source>
</evidence>
<reference evidence="2" key="1">
    <citation type="submission" date="2022-04" db="EMBL/GenBank/DDBJ databases">
        <title>Systematic whole-genome sequencing reveals an unexpected diversity among actinomycetoma pathogens and provides insights into their antibacterial susceptibilities.</title>
        <authorList>
            <person name="Watson A.K."/>
            <person name="Kepplinger B."/>
            <person name="Bakhiet S.M."/>
            <person name="Mhmoud N.A."/>
            <person name="Chapman J."/>
            <person name="Allenby N."/>
            <person name="Mickiewicz K."/>
            <person name="Goodfellow M."/>
            <person name="Fahal A.H."/>
            <person name="Errington J."/>
        </authorList>
    </citation>
    <scope>NUCLEOTIDE SEQUENCE</scope>
    <source>
        <strain evidence="2">SD 504</strain>
    </source>
</reference>
<protein>
    <submittedName>
        <fullName evidence="2">Uncharacterized protein</fullName>
    </submittedName>
</protein>
<keyword evidence="3" id="KW-1185">Reference proteome</keyword>
<gene>
    <name evidence="2" type="ORF">MW084_05510</name>
</gene>
<proteinExistence type="predicted"/>
<feature type="signal peptide" evidence="1">
    <location>
        <begin position="1"/>
        <end position="29"/>
    </location>
</feature>
<sequence length="183" mass="19524">MNPRGPLSAVAVAALVPLALLTGPAPAAAAPGGDTPAAVLADLMTAYGATQKYHRVERAVEDGYLPLRGCVARAGEGGMGYHYVNKAYNNTTDPAKPAALMYEKAEDGTLRLVGVEWFVEDADQDPATDDDRPTMFGQPFLGPSAGVEDGVKVHYDLHVWLHKPNPKGMFHEWNPDVRCAPEG</sequence>